<comment type="caution">
    <text evidence="5">The sequence shown here is derived from an EMBL/GenBank/DDBJ whole genome shotgun (WGS) entry which is preliminary data.</text>
</comment>
<dbReference type="InterPro" id="IPR003439">
    <property type="entry name" value="ABC_transporter-like_ATP-bd"/>
</dbReference>
<dbReference type="GO" id="GO:0005886">
    <property type="term" value="C:plasma membrane"/>
    <property type="evidence" value="ECO:0007669"/>
    <property type="project" value="TreeGrafter"/>
</dbReference>
<dbReference type="InterPro" id="IPR027417">
    <property type="entry name" value="P-loop_NTPase"/>
</dbReference>
<dbReference type="SUPFAM" id="SSF52540">
    <property type="entry name" value="P-loop containing nucleoside triphosphate hydrolases"/>
    <property type="match status" value="1"/>
</dbReference>
<dbReference type="CDD" id="cd03255">
    <property type="entry name" value="ABC_MJ0796_LolCDE_FtsE"/>
    <property type="match status" value="1"/>
</dbReference>
<gene>
    <name evidence="5" type="ORF">JF887_01365</name>
</gene>
<reference evidence="5 6" key="1">
    <citation type="submission" date="2020-10" db="EMBL/GenBank/DDBJ databases">
        <title>Ca. Dormibacterota MAGs.</title>
        <authorList>
            <person name="Montgomery K."/>
        </authorList>
    </citation>
    <scope>NUCLEOTIDE SEQUENCE [LARGE SCALE GENOMIC DNA]</scope>
    <source>
        <strain evidence="5">Mitchell_Peninsula_5</strain>
    </source>
</reference>
<dbReference type="Proteomes" id="UP000614410">
    <property type="component" value="Unassembled WGS sequence"/>
</dbReference>
<sequence>MSDWAVRALRLRRAYRTAAGTVRAIDSIDLEIPTGQRLAIVGPSGCGKSTLLSVIGCLEHADGGTLEVLGTDVASLGEEQRARWRRQNAGFVFQAYDLVPFLTATENVALQSGISERDNGVSPREMLAKLGLAGHQDKLPDQLSGGQKQRVGIARCLIHRPALVLADEPTGGLDTVTSRSVVDLLLEATAEIGATTIVVTHDPAVASRFERIVSLRDGHVVADSGADLAGAERAHA</sequence>
<dbReference type="GO" id="GO:0016887">
    <property type="term" value="F:ATP hydrolysis activity"/>
    <property type="evidence" value="ECO:0007669"/>
    <property type="project" value="InterPro"/>
</dbReference>
<dbReference type="PANTHER" id="PTHR24220">
    <property type="entry name" value="IMPORT ATP-BINDING PROTEIN"/>
    <property type="match status" value="1"/>
</dbReference>
<evidence type="ECO:0000313" key="6">
    <source>
        <dbReference type="Proteomes" id="UP000614410"/>
    </source>
</evidence>
<keyword evidence="2" id="KW-0547">Nucleotide-binding</keyword>
<evidence type="ECO:0000256" key="2">
    <source>
        <dbReference type="ARBA" id="ARBA00022741"/>
    </source>
</evidence>
<accession>A0A934KHV6</accession>
<feature type="domain" description="ABC transporter" evidence="4">
    <location>
        <begin position="9"/>
        <end position="236"/>
    </location>
</feature>
<evidence type="ECO:0000256" key="1">
    <source>
        <dbReference type="ARBA" id="ARBA00022448"/>
    </source>
</evidence>
<evidence type="ECO:0000313" key="5">
    <source>
        <dbReference type="EMBL" id="MBJ7608067.1"/>
    </source>
</evidence>
<evidence type="ECO:0000256" key="3">
    <source>
        <dbReference type="ARBA" id="ARBA00022840"/>
    </source>
</evidence>
<keyword evidence="1" id="KW-0813">Transport</keyword>
<dbReference type="Pfam" id="PF00005">
    <property type="entry name" value="ABC_tran"/>
    <property type="match status" value="1"/>
</dbReference>
<keyword evidence="3 5" id="KW-0067">ATP-binding</keyword>
<dbReference type="GO" id="GO:0005524">
    <property type="term" value="F:ATP binding"/>
    <property type="evidence" value="ECO:0007669"/>
    <property type="project" value="UniProtKB-KW"/>
</dbReference>
<dbReference type="InterPro" id="IPR017871">
    <property type="entry name" value="ABC_transporter-like_CS"/>
</dbReference>
<dbReference type="AlphaFoldDB" id="A0A934KHV6"/>
<dbReference type="EMBL" id="JAEKNN010000006">
    <property type="protein sequence ID" value="MBJ7608067.1"/>
    <property type="molecule type" value="Genomic_DNA"/>
</dbReference>
<dbReference type="InterPro" id="IPR003593">
    <property type="entry name" value="AAA+_ATPase"/>
</dbReference>
<dbReference type="PANTHER" id="PTHR24220:SF659">
    <property type="entry name" value="TRANSPORTER, PUTATIVE-RELATED"/>
    <property type="match status" value="1"/>
</dbReference>
<dbReference type="GO" id="GO:0022857">
    <property type="term" value="F:transmembrane transporter activity"/>
    <property type="evidence" value="ECO:0007669"/>
    <property type="project" value="TreeGrafter"/>
</dbReference>
<dbReference type="PROSITE" id="PS00211">
    <property type="entry name" value="ABC_TRANSPORTER_1"/>
    <property type="match status" value="1"/>
</dbReference>
<dbReference type="InterPro" id="IPR017911">
    <property type="entry name" value="MacB-like_ATP-bd"/>
</dbReference>
<evidence type="ECO:0000259" key="4">
    <source>
        <dbReference type="PROSITE" id="PS50893"/>
    </source>
</evidence>
<proteinExistence type="predicted"/>
<protein>
    <submittedName>
        <fullName evidence="5">ABC transporter ATP-binding protein</fullName>
    </submittedName>
</protein>
<dbReference type="Gene3D" id="3.40.50.300">
    <property type="entry name" value="P-loop containing nucleotide triphosphate hydrolases"/>
    <property type="match status" value="1"/>
</dbReference>
<name>A0A934KHV6_9BACT</name>
<dbReference type="PROSITE" id="PS50893">
    <property type="entry name" value="ABC_TRANSPORTER_2"/>
    <property type="match status" value="1"/>
</dbReference>
<dbReference type="SMART" id="SM00382">
    <property type="entry name" value="AAA"/>
    <property type="match status" value="1"/>
</dbReference>
<dbReference type="InterPro" id="IPR015854">
    <property type="entry name" value="ABC_transpr_LolD-like"/>
</dbReference>
<organism evidence="5 6">
    <name type="scientific">Candidatus Amunia macphersoniae</name>
    <dbReference type="NCBI Taxonomy" id="3127014"/>
    <lineage>
        <taxon>Bacteria</taxon>
        <taxon>Bacillati</taxon>
        <taxon>Candidatus Dormiibacterota</taxon>
        <taxon>Candidatus Dormibacteria</taxon>
        <taxon>Candidatus Aeolococcales</taxon>
        <taxon>Candidatus Aeolococcaceae</taxon>
        <taxon>Candidatus Amunia</taxon>
    </lineage>
</organism>